<name>A0A255GUN1_9ACTN</name>
<organism evidence="1 2">
    <name type="scientific">Enemella dayhoffiae</name>
    <dbReference type="NCBI Taxonomy" id="2016507"/>
    <lineage>
        <taxon>Bacteria</taxon>
        <taxon>Bacillati</taxon>
        <taxon>Actinomycetota</taxon>
        <taxon>Actinomycetes</taxon>
        <taxon>Propionibacteriales</taxon>
        <taxon>Propionibacteriaceae</taxon>
        <taxon>Enemella</taxon>
    </lineage>
</organism>
<comment type="caution">
    <text evidence="1">The sequence shown here is derived from an EMBL/GenBank/DDBJ whole genome shotgun (WGS) entry which is preliminary data.</text>
</comment>
<sequence length="130" mass="14595">MISCELAAQLAGAGLVWSPASGDRFMIPDRDLDAEVFVVSEMTIEVEQFSNGQLIRFNGTTEWALDSIPADQVRWLPREDQLRRALGERFDRLEARADGFRVVLVDGRFHDGRDAEDAYARALLEVLRAG</sequence>
<dbReference type="OrthoDB" id="3295834at2"/>
<gene>
    <name evidence="1" type="ORF">CGZ93_13720</name>
</gene>
<proteinExistence type="predicted"/>
<protein>
    <submittedName>
        <fullName evidence="1">Pilus assembly protein CpaE</fullName>
    </submittedName>
</protein>
<dbReference type="Proteomes" id="UP000216311">
    <property type="component" value="Unassembled WGS sequence"/>
</dbReference>
<accession>A0A255GUN1</accession>
<dbReference type="RefSeq" id="WP_094364702.1">
    <property type="nucleotide sequence ID" value="NZ_NMVQ01000034.1"/>
</dbReference>
<dbReference type="EMBL" id="NMVQ01000034">
    <property type="protein sequence ID" value="OYO19409.1"/>
    <property type="molecule type" value="Genomic_DNA"/>
</dbReference>
<reference evidence="1 2" key="1">
    <citation type="submission" date="2017-07" db="EMBL/GenBank/DDBJ databases">
        <title>Draft whole genome sequences of clinical Proprionibacteriaceae strains.</title>
        <authorList>
            <person name="Bernier A.-M."/>
            <person name="Bernard K."/>
            <person name="Domingo M.-C."/>
        </authorList>
    </citation>
    <scope>NUCLEOTIDE SEQUENCE [LARGE SCALE GENOMIC DNA]</scope>
    <source>
        <strain evidence="1 2">NML 130396</strain>
    </source>
</reference>
<evidence type="ECO:0000313" key="1">
    <source>
        <dbReference type="EMBL" id="OYO19409.1"/>
    </source>
</evidence>
<keyword evidence="2" id="KW-1185">Reference proteome</keyword>
<dbReference type="AlphaFoldDB" id="A0A255GUN1"/>
<evidence type="ECO:0000313" key="2">
    <source>
        <dbReference type="Proteomes" id="UP000216311"/>
    </source>
</evidence>